<dbReference type="GeneID" id="8857561"/>
<name>D2VZY8_NAEGR</name>
<sequence>MPNHSKLFSSKLHHSEDDDDIFSSASSGGSSASSDLIDVLIKNTTSSLKGKSSLDFKSLPTGIILKIIREYYILDLTQYFTILVRMIYHKYRNNKTNGFFLMKLFFGRVKKERSLGFMDKYDMSLNPLFNSLTSISNSSSVNTDSCSTSVGSNKSEENERVVVSLFKNVSLSIEQSFVDQEQAKHKHYYQMIVWLHQMSTLEFLFGGIPLNYVEWNVPYPAILASALNNHDSNTQLLEEMNSSQVVVAGAKSNRKFIIRSDEQFEDLNRNRVNSLIQNTLYTSKEEKTVLNSDILFYIYLNGVKSAKLKLSNFDLGFDHMTTNKSKTNLFYLENIDYQGNSDMMMEALKYSKNIKFLNFIDFPLSDLTHLSNNMLKLSLEIANIFNIKGIENIGKMEKLTELKIIIAKSLLTTTMNNCDPIIEKLQLQNLDKLRKFHLEKEPTINCSDYRILLKLVNCLTSKLRELTFARFPYPNMVHSLVRERFTELNSLIINEPTMLEFYDEPVQFDGLEHFTLKLSPQIVAENSNSTVNLQCKLTSTQFENLKFNFTNSNSLCFNLAPKNASNYKSHIVDSLVNQVFDKNSHIYVISFTNTRISKLESISHMFQKPNFVHVQVLNLLHCLKPEMSVTPELVDQLGKSCPNLITLKWSNFKEKKCFEHLQKHYRHQLQNLSLRHCIISNSKAFGYLFSMSKLKKFSLQLDQAFPANFHQTISTPLLTSKTTSNGNADEQSITQENSTTILSLYNGCSNLELFSLETPAFTDPQVLRELFSKKNRNLTRLTIQITSNKDQLDTLHEILKEVQNGKFK</sequence>
<evidence type="ECO:0000313" key="1">
    <source>
        <dbReference type="EMBL" id="EFC37613.1"/>
    </source>
</evidence>
<dbReference type="VEuPathDB" id="AmoebaDB:NAEGRDRAFT_53616"/>
<dbReference type="OMA" id="KHYYQMI"/>
<keyword evidence="2" id="KW-1185">Reference proteome</keyword>
<reference evidence="1 2" key="1">
    <citation type="journal article" date="2010" name="Cell">
        <title>The genome of Naegleria gruberi illuminates early eukaryotic versatility.</title>
        <authorList>
            <person name="Fritz-Laylin L.K."/>
            <person name="Prochnik S.E."/>
            <person name="Ginger M.L."/>
            <person name="Dacks J.B."/>
            <person name="Carpenter M.L."/>
            <person name="Field M.C."/>
            <person name="Kuo A."/>
            <person name="Paredez A."/>
            <person name="Chapman J."/>
            <person name="Pham J."/>
            <person name="Shu S."/>
            <person name="Neupane R."/>
            <person name="Cipriano M."/>
            <person name="Mancuso J."/>
            <person name="Tu H."/>
            <person name="Salamov A."/>
            <person name="Lindquist E."/>
            <person name="Shapiro H."/>
            <person name="Lucas S."/>
            <person name="Grigoriev I.V."/>
            <person name="Cande W.Z."/>
            <person name="Fulton C."/>
            <person name="Rokhsar D.S."/>
            <person name="Dawson S.C."/>
        </authorList>
    </citation>
    <scope>NUCLEOTIDE SEQUENCE [LARGE SCALE GENOMIC DNA]</scope>
    <source>
        <strain evidence="1 2">NEG-M</strain>
    </source>
</reference>
<dbReference type="RefSeq" id="XP_002670357.1">
    <property type="nucleotide sequence ID" value="XM_002670311.1"/>
</dbReference>
<organism evidence="2">
    <name type="scientific">Naegleria gruberi</name>
    <name type="common">Amoeba</name>
    <dbReference type="NCBI Taxonomy" id="5762"/>
    <lineage>
        <taxon>Eukaryota</taxon>
        <taxon>Discoba</taxon>
        <taxon>Heterolobosea</taxon>
        <taxon>Tetramitia</taxon>
        <taxon>Eutetramitia</taxon>
        <taxon>Vahlkampfiidae</taxon>
        <taxon>Naegleria</taxon>
    </lineage>
</organism>
<gene>
    <name evidence="1" type="ORF">NAEGRDRAFT_53616</name>
</gene>
<dbReference type="AlphaFoldDB" id="D2VZY8"/>
<dbReference type="Proteomes" id="UP000006671">
    <property type="component" value="Unassembled WGS sequence"/>
</dbReference>
<dbReference type="OrthoDB" id="10265764at2759"/>
<dbReference type="KEGG" id="ngr:NAEGRDRAFT_53616"/>
<dbReference type="InParanoid" id="D2VZY8"/>
<protein>
    <submittedName>
        <fullName evidence="1">Predicted protein</fullName>
    </submittedName>
</protein>
<evidence type="ECO:0000313" key="2">
    <source>
        <dbReference type="Proteomes" id="UP000006671"/>
    </source>
</evidence>
<dbReference type="EMBL" id="GG738916">
    <property type="protein sequence ID" value="EFC37613.1"/>
    <property type="molecule type" value="Genomic_DNA"/>
</dbReference>
<proteinExistence type="predicted"/>
<accession>D2VZY8</accession>